<dbReference type="EMBL" id="FOMO01000002">
    <property type="protein sequence ID" value="SFD52336.1"/>
    <property type="molecule type" value="Genomic_DNA"/>
</dbReference>
<dbReference type="Pfam" id="PF03992">
    <property type="entry name" value="ABM"/>
    <property type="match status" value="1"/>
</dbReference>
<keyword evidence="3" id="KW-1185">Reference proteome</keyword>
<protein>
    <submittedName>
        <fullName evidence="2">Quinol monooxygenase YgiN</fullName>
    </submittedName>
</protein>
<evidence type="ECO:0000313" key="2">
    <source>
        <dbReference type="EMBL" id="SFD52336.1"/>
    </source>
</evidence>
<dbReference type="InterPro" id="IPR011008">
    <property type="entry name" value="Dimeric_a/b-barrel"/>
</dbReference>
<organism evidence="2 3">
    <name type="scientific">Pseudomonas straminea</name>
    <dbReference type="NCBI Taxonomy" id="47882"/>
    <lineage>
        <taxon>Bacteria</taxon>
        <taxon>Pseudomonadati</taxon>
        <taxon>Pseudomonadota</taxon>
        <taxon>Gammaproteobacteria</taxon>
        <taxon>Pseudomonadales</taxon>
        <taxon>Pseudomonadaceae</taxon>
        <taxon>Phytopseudomonas</taxon>
    </lineage>
</organism>
<dbReference type="Gene3D" id="3.30.70.100">
    <property type="match status" value="1"/>
</dbReference>
<accession>A0A1I1T124</accession>
<dbReference type="InterPro" id="IPR007138">
    <property type="entry name" value="ABM_dom"/>
</dbReference>
<name>A0A1I1T124_PSEOC</name>
<evidence type="ECO:0000259" key="1">
    <source>
        <dbReference type="Pfam" id="PF03992"/>
    </source>
</evidence>
<keyword evidence="2" id="KW-0503">Monooxygenase</keyword>
<keyword evidence="2" id="KW-0560">Oxidoreductase</keyword>
<evidence type="ECO:0000313" key="3">
    <source>
        <dbReference type="Proteomes" id="UP000243950"/>
    </source>
</evidence>
<dbReference type="Proteomes" id="UP000243950">
    <property type="component" value="Unassembled WGS sequence"/>
</dbReference>
<dbReference type="RefSeq" id="WP_093501643.1">
    <property type="nucleotide sequence ID" value="NZ_BSSG01000002.1"/>
</dbReference>
<reference evidence="3" key="1">
    <citation type="submission" date="2016-10" db="EMBL/GenBank/DDBJ databases">
        <authorList>
            <person name="Varghese N."/>
            <person name="Submissions S."/>
        </authorList>
    </citation>
    <scope>NUCLEOTIDE SEQUENCE [LARGE SCALE GENOMIC DNA]</scope>
    <source>
        <strain evidence="3">JCM 2783</strain>
    </source>
</reference>
<feature type="domain" description="ABM" evidence="1">
    <location>
        <begin position="6"/>
        <end position="72"/>
    </location>
</feature>
<proteinExistence type="predicted"/>
<sequence>MTLQTHITVLEAAPGRCEELGGYLRDLLEPTRRLDGCLAFELQRDRQRWQLHSRWRSSTDLERYFAQPLLQEVINSAWKSGAIQHLKSRAA</sequence>
<dbReference type="GO" id="GO:0004497">
    <property type="term" value="F:monooxygenase activity"/>
    <property type="evidence" value="ECO:0007669"/>
    <property type="project" value="UniProtKB-KW"/>
</dbReference>
<gene>
    <name evidence="2" type="ORF">SAMN05216372_102226</name>
</gene>
<dbReference type="SUPFAM" id="SSF54909">
    <property type="entry name" value="Dimeric alpha+beta barrel"/>
    <property type="match status" value="1"/>
</dbReference>
<dbReference type="AlphaFoldDB" id="A0A1I1T124"/>